<name>A0A4U1EFZ1_MONMO</name>
<organism evidence="1 2">
    <name type="scientific">Monodon monoceros</name>
    <name type="common">Narwhal</name>
    <name type="synonym">Ceratodon monodon</name>
    <dbReference type="NCBI Taxonomy" id="40151"/>
    <lineage>
        <taxon>Eukaryota</taxon>
        <taxon>Metazoa</taxon>
        <taxon>Chordata</taxon>
        <taxon>Craniata</taxon>
        <taxon>Vertebrata</taxon>
        <taxon>Euteleostomi</taxon>
        <taxon>Mammalia</taxon>
        <taxon>Eutheria</taxon>
        <taxon>Laurasiatheria</taxon>
        <taxon>Artiodactyla</taxon>
        <taxon>Whippomorpha</taxon>
        <taxon>Cetacea</taxon>
        <taxon>Odontoceti</taxon>
        <taxon>Monodontidae</taxon>
        <taxon>Monodon</taxon>
    </lineage>
</organism>
<dbReference type="AlphaFoldDB" id="A0A4U1EFZ1"/>
<sequence>MRFPITFSLTNATLNILWRNLRSKELSQQDSTALVKKEGIHVHKWPFDDGVPPSSQIADDWLSLVKSLSRAPVFVILVLTEGGMKYEDAVQFIRQK</sequence>
<dbReference type="Gene3D" id="3.90.190.10">
    <property type="entry name" value="Protein tyrosine phosphatase superfamily"/>
    <property type="match status" value="1"/>
</dbReference>
<comment type="caution">
    <text evidence="1">The sequence shown here is derived from an EMBL/GenBank/DDBJ whole genome shotgun (WGS) entry which is preliminary data.</text>
</comment>
<reference evidence="2" key="1">
    <citation type="journal article" date="2019" name="IScience">
        <title>Narwhal Genome Reveals Long-Term Low Genetic Diversity despite Current Large Abundance Size.</title>
        <authorList>
            <person name="Westbury M.V."/>
            <person name="Petersen B."/>
            <person name="Garde E."/>
            <person name="Heide-Jorgensen M.P."/>
            <person name="Lorenzen E.D."/>
        </authorList>
    </citation>
    <scope>NUCLEOTIDE SEQUENCE [LARGE SCALE GENOMIC DNA]</scope>
</reference>
<gene>
    <name evidence="1" type="ORF">EI555_020221</name>
</gene>
<dbReference type="EMBL" id="RWIC01001620">
    <property type="protein sequence ID" value="TKC35102.1"/>
    <property type="molecule type" value="Genomic_DNA"/>
</dbReference>
<evidence type="ECO:0000313" key="1">
    <source>
        <dbReference type="EMBL" id="TKC35102.1"/>
    </source>
</evidence>
<proteinExistence type="predicted"/>
<protein>
    <submittedName>
        <fullName evidence="1">Uncharacterized protein</fullName>
    </submittedName>
</protein>
<dbReference type="SUPFAM" id="SSF52799">
    <property type="entry name" value="(Phosphotyrosine protein) phosphatases II"/>
    <property type="match status" value="1"/>
</dbReference>
<evidence type="ECO:0000313" key="2">
    <source>
        <dbReference type="Proteomes" id="UP000308365"/>
    </source>
</evidence>
<dbReference type="Proteomes" id="UP000308365">
    <property type="component" value="Unassembled WGS sequence"/>
</dbReference>
<accession>A0A4U1EFZ1</accession>
<dbReference type="InterPro" id="IPR029021">
    <property type="entry name" value="Prot-tyrosine_phosphatase-like"/>
</dbReference>